<sequence>MPNDGHHSRPLTASVVITTKDRRDDLRSALRSCVEQTGVLETVIIDDGSTDGTSEMVAEEFPDVRIIRHERSTGLIVARNKLATLAKGDILFSIDDDAIFTSPGIVGDVLKIFDAPRVGAVAIPYIDVKKSPEVRQQAPDHTQYWVTDRYIGTAHAVRKALFLQLGGYRELFFHQGEERDFCARLLEAGYFVRLAHTAPIHHFESPKRDTTRMDLYGRRNDILFSWLNDHWTRLPIQLAGTSVNGALFGLRVGRPIRMLKGTMMGFSGIPKFWSHRQPISADTMRLFRHLQKEGSTLYSNAIQMRNSAFRSAPQS</sequence>
<dbReference type="STRING" id="756272.Plabr_4185"/>
<dbReference type="Gene3D" id="3.90.550.10">
    <property type="entry name" value="Spore Coat Polysaccharide Biosynthesis Protein SpsA, Chain A"/>
    <property type="match status" value="1"/>
</dbReference>
<accession>F0SI57</accession>
<evidence type="ECO:0000313" key="3">
    <source>
        <dbReference type="Proteomes" id="UP000006860"/>
    </source>
</evidence>
<dbReference type="eggNOG" id="COG1216">
    <property type="taxonomic scope" value="Bacteria"/>
</dbReference>
<dbReference type="PANTHER" id="PTHR43685:SF3">
    <property type="entry name" value="SLR2126 PROTEIN"/>
    <property type="match status" value="1"/>
</dbReference>
<dbReference type="OrthoDB" id="9772170at2"/>
<dbReference type="PANTHER" id="PTHR43685">
    <property type="entry name" value="GLYCOSYLTRANSFERASE"/>
    <property type="match status" value="1"/>
</dbReference>
<dbReference type="InterPro" id="IPR050834">
    <property type="entry name" value="Glycosyltransf_2"/>
</dbReference>
<dbReference type="Pfam" id="PF00535">
    <property type="entry name" value="Glycos_transf_2"/>
    <property type="match status" value="1"/>
</dbReference>
<keyword evidence="3" id="KW-1185">Reference proteome</keyword>
<dbReference type="InterPro" id="IPR029044">
    <property type="entry name" value="Nucleotide-diphossugar_trans"/>
</dbReference>
<dbReference type="RefSeq" id="WP_013630464.1">
    <property type="nucleotide sequence ID" value="NC_015174.1"/>
</dbReference>
<protein>
    <submittedName>
        <fullName evidence="2">Glycosyl transferase family 2</fullName>
    </submittedName>
</protein>
<dbReference type="EMBL" id="CP002546">
    <property type="protein sequence ID" value="ADY61759.1"/>
    <property type="molecule type" value="Genomic_DNA"/>
</dbReference>
<organism evidence="2 3">
    <name type="scientific">Rubinisphaera brasiliensis (strain ATCC 49424 / DSM 5305 / JCM 21570 / IAM 15109 / NBRC 103401 / IFAM 1448)</name>
    <name type="common">Planctomyces brasiliensis</name>
    <dbReference type="NCBI Taxonomy" id="756272"/>
    <lineage>
        <taxon>Bacteria</taxon>
        <taxon>Pseudomonadati</taxon>
        <taxon>Planctomycetota</taxon>
        <taxon>Planctomycetia</taxon>
        <taxon>Planctomycetales</taxon>
        <taxon>Planctomycetaceae</taxon>
        <taxon>Rubinisphaera</taxon>
    </lineage>
</organism>
<evidence type="ECO:0000313" key="2">
    <source>
        <dbReference type="EMBL" id="ADY61759.1"/>
    </source>
</evidence>
<dbReference type="KEGG" id="pbs:Plabr_4185"/>
<reference evidence="3" key="1">
    <citation type="submission" date="2011-02" db="EMBL/GenBank/DDBJ databases">
        <title>The complete genome of Planctomyces brasiliensis DSM 5305.</title>
        <authorList>
            <person name="Lucas S."/>
            <person name="Copeland A."/>
            <person name="Lapidus A."/>
            <person name="Bruce D."/>
            <person name="Goodwin L."/>
            <person name="Pitluck S."/>
            <person name="Kyrpides N."/>
            <person name="Mavromatis K."/>
            <person name="Pagani I."/>
            <person name="Ivanova N."/>
            <person name="Ovchinnikova G."/>
            <person name="Lu M."/>
            <person name="Detter J.C."/>
            <person name="Han C."/>
            <person name="Land M."/>
            <person name="Hauser L."/>
            <person name="Markowitz V."/>
            <person name="Cheng J.-F."/>
            <person name="Hugenholtz P."/>
            <person name="Woyke T."/>
            <person name="Wu D."/>
            <person name="Tindall B."/>
            <person name="Pomrenke H.G."/>
            <person name="Brambilla E."/>
            <person name="Klenk H.-P."/>
            <person name="Eisen J.A."/>
        </authorList>
    </citation>
    <scope>NUCLEOTIDE SEQUENCE [LARGE SCALE GENOMIC DNA]</scope>
    <source>
        <strain evidence="3">ATCC 49424 / DSM 5305 / JCM 21570 / NBRC 103401 / IFAM 1448</strain>
    </source>
</reference>
<gene>
    <name evidence="2" type="ordered locus">Plabr_4185</name>
</gene>
<dbReference type="HOGENOM" id="CLU_074755_0_0_0"/>
<evidence type="ECO:0000259" key="1">
    <source>
        <dbReference type="Pfam" id="PF00535"/>
    </source>
</evidence>
<proteinExistence type="predicted"/>
<feature type="domain" description="Glycosyltransferase 2-like" evidence="1">
    <location>
        <begin position="14"/>
        <end position="135"/>
    </location>
</feature>
<dbReference type="Proteomes" id="UP000006860">
    <property type="component" value="Chromosome"/>
</dbReference>
<dbReference type="GO" id="GO:0016740">
    <property type="term" value="F:transferase activity"/>
    <property type="evidence" value="ECO:0007669"/>
    <property type="project" value="UniProtKB-KW"/>
</dbReference>
<keyword evidence="2" id="KW-0808">Transferase</keyword>
<dbReference type="InterPro" id="IPR001173">
    <property type="entry name" value="Glyco_trans_2-like"/>
</dbReference>
<name>F0SI57_RUBBR</name>
<dbReference type="AlphaFoldDB" id="F0SI57"/>
<dbReference type="SUPFAM" id="SSF53448">
    <property type="entry name" value="Nucleotide-diphospho-sugar transferases"/>
    <property type="match status" value="1"/>
</dbReference>